<gene>
    <name evidence="2" type="ORF">Raf01_73070</name>
</gene>
<dbReference type="Proteomes" id="UP000642748">
    <property type="component" value="Unassembled WGS sequence"/>
</dbReference>
<protein>
    <submittedName>
        <fullName evidence="2">Uncharacterized protein</fullName>
    </submittedName>
</protein>
<proteinExistence type="predicted"/>
<dbReference type="RefSeq" id="WP_203922598.1">
    <property type="nucleotide sequence ID" value="NZ_BONZ01000076.1"/>
</dbReference>
<keyword evidence="3" id="KW-1185">Reference proteome</keyword>
<comment type="caution">
    <text evidence="2">The sequence shown here is derived from an EMBL/GenBank/DDBJ whole genome shotgun (WGS) entry which is preliminary data.</text>
</comment>
<dbReference type="AlphaFoldDB" id="A0A8J3VUC9"/>
<evidence type="ECO:0000313" key="3">
    <source>
        <dbReference type="Proteomes" id="UP000642748"/>
    </source>
</evidence>
<sequence>MSRDFSRGKSGTHGRNRPSAALEDTDPMTREDILEAFGPETSSASAGHRPDRTPPDPDLSDDPRPPS</sequence>
<evidence type="ECO:0000256" key="1">
    <source>
        <dbReference type="SAM" id="MobiDB-lite"/>
    </source>
</evidence>
<feature type="region of interest" description="Disordered" evidence="1">
    <location>
        <begin position="1"/>
        <end position="67"/>
    </location>
</feature>
<accession>A0A8J3VUC9</accession>
<dbReference type="EMBL" id="BONZ01000076">
    <property type="protein sequence ID" value="GIH19135.1"/>
    <property type="molecule type" value="Genomic_DNA"/>
</dbReference>
<reference evidence="2" key="1">
    <citation type="submission" date="2021-01" db="EMBL/GenBank/DDBJ databases">
        <title>Whole genome shotgun sequence of Rugosimonospora africana NBRC 104875.</title>
        <authorList>
            <person name="Komaki H."/>
            <person name="Tamura T."/>
        </authorList>
    </citation>
    <scope>NUCLEOTIDE SEQUENCE</scope>
    <source>
        <strain evidence="2">NBRC 104875</strain>
    </source>
</reference>
<name>A0A8J3VUC9_9ACTN</name>
<organism evidence="2 3">
    <name type="scientific">Rugosimonospora africana</name>
    <dbReference type="NCBI Taxonomy" id="556532"/>
    <lineage>
        <taxon>Bacteria</taxon>
        <taxon>Bacillati</taxon>
        <taxon>Actinomycetota</taxon>
        <taxon>Actinomycetes</taxon>
        <taxon>Micromonosporales</taxon>
        <taxon>Micromonosporaceae</taxon>
        <taxon>Rugosimonospora</taxon>
    </lineage>
</organism>
<feature type="compositionally biased region" description="Basic and acidic residues" evidence="1">
    <location>
        <begin position="48"/>
        <end position="67"/>
    </location>
</feature>
<evidence type="ECO:0000313" key="2">
    <source>
        <dbReference type="EMBL" id="GIH19135.1"/>
    </source>
</evidence>